<dbReference type="Pfam" id="PF13476">
    <property type="entry name" value="AAA_23"/>
    <property type="match status" value="1"/>
</dbReference>
<dbReference type="SUPFAM" id="SSF52540">
    <property type="entry name" value="P-loop containing nucleoside triphosphate hydrolases"/>
    <property type="match status" value="1"/>
</dbReference>
<evidence type="ECO:0000259" key="1">
    <source>
        <dbReference type="Pfam" id="PF13175"/>
    </source>
</evidence>
<evidence type="ECO:0000313" key="4">
    <source>
        <dbReference type="Proteomes" id="UP000237229"/>
    </source>
</evidence>
<comment type="caution">
    <text evidence="3">The sequence shown here is derived from an EMBL/GenBank/DDBJ whole genome shotgun (WGS) entry which is preliminary data.</text>
</comment>
<evidence type="ECO:0000259" key="2">
    <source>
        <dbReference type="Pfam" id="PF13476"/>
    </source>
</evidence>
<dbReference type="Pfam" id="PF13175">
    <property type="entry name" value="AAA_15"/>
    <property type="match status" value="1"/>
</dbReference>
<feature type="domain" description="Endonuclease GajA/Old nuclease/RecF-like AAA" evidence="1">
    <location>
        <begin position="199"/>
        <end position="323"/>
    </location>
</feature>
<organism evidence="3 4">
    <name type="scientific">Avibacterium endocarditidis</name>
    <dbReference type="NCBI Taxonomy" id="380674"/>
    <lineage>
        <taxon>Bacteria</taxon>
        <taxon>Pseudomonadati</taxon>
        <taxon>Pseudomonadota</taxon>
        <taxon>Gammaproteobacteria</taxon>
        <taxon>Pasteurellales</taxon>
        <taxon>Pasteurellaceae</taxon>
        <taxon>Avibacterium</taxon>
    </lineage>
</organism>
<sequence length="444" mass="51410">MINSLKLKNVGPKDNLELKLGTRLNIFTGDNGLGKSFLLDIIWWALTRTWPNDINSEIVTGYLAKPRDMAQKKEAKIEFNIIGKTGKPKKYSSTYDARDETWSGRQGRPINPGLVIYTMSDGSFALWDPARNYWKQKGGIDIQERVPAYVYTQKEIWDGQIIKNSNNKDEQIFEGLVRDWSFWQIGNTEEFRLLKELLKSLSPENELLEPGELTRIRLDDGRKIPTIKMPYGKEVPLYHLSSGVRRIITLCYFLVYAWQEHRENARLLGEEPTKQIIFLIDEIEAHLHPKWQRQIIPTLLNVMTKLVNGAQTQLITATHSPLIMASLEPIFDPVKDLWVDFDLKDGLVEVKEELFEKFGSINNWLESEAFNLKNSYAFEYEKLIEEAKALISSKRKAQPTKDEIESMRKRLSDALSPTDEFLFYWRSICEKKGYLPHVTSKTSS</sequence>
<dbReference type="InterPro" id="IPR027417">
    <property type="entry name" value="P-loop_NTPase"/>
</dbReference>
<keyword evidence="4" id="KW-1185">Reference proteome</keyword>
<evidence type="ECO:0008006" key="5">
    <source>
        <dbReference type="Google" id="ProtNLM"/>
    </source>
</evidence>
<dbReference type="PANTHER" id="PTHR43581">
    <property type="entry name" value="ATP/GTP PHOSPHATASE"/>
    <property type="match status" value="1"/>
</dbReference>
<gene>
    <name evidence="3" type="ORF">C3Z13_00335</name>
</gene>
<protein>
    <recommendedName>
        <fullName evidence="5">ATPase AAA-type core domain-containing protein</fullName>
    </recommendedName>
</protein>
<feature type="domain" description="Rad50/SbcC-type AAA" evidence="2">
    <location>
        <begin position="4"/>
        <end position="169"/>
    </location>
</feature>
<dbReference type="InterPro" id="IPR041685">
    <property type="entry name" value="AAA_GajA/Old/RecF-like"/>
</dbReference>
<dbReference type="EMBL" id="PQVI01000003">
    <property type="protein sequence ID" value="POY43166.1"/>
    <property type="molecule type" value="Genomic_DNA"/>
</dbReference>
<dbReference type="Proteomes" id="UP000237229">
    <property type="component" value="Unassembled WGS sequence"/>
</dbReference>
<reference evidence="3 4" key="1">
    <citation type="submission" date="2018-02" db="EMBL/GenBank/DDBJ databases">
        <title>Classification genera of Pasteurellaceae by whole genome sequence comparison.</title>
        <authorList>
            <person name="Christensen H."/>
        </authorList>
    </citation>
    <scope>NUCLEOTIDE SEQUENCE [LARGE SCALE GENOMIC DNA]</scope>
    <source>
        <strain evidence="3 4">20186H4H1</strain>
    </source>
</reference>
<name>A0ABX4ZUF4_9PAST</name>
<dbReference type="InterPro" id="IPR051396">
    <property type="entry name" value="Bact_Antivir_Def_Nuclease"/>
</dbReference>
<dbReference type="Gene3D" id="3.40.50.300">
    <property type="entry name" value="P-loop containing nucleotide triphosphate hydrolases"/>
    <property type="match status" value="1"/>
</dbReference>
<dbReference type="PANTHER" id="PTHR43581:SF4">
    <property type="entry name" value="ATP_GTP PHOSPHATASE"/>
    <property type="match status" value="1"/>
</dbReference>
<evidence type="ECO:0000313" key="3">
    <source>
        <dbReference type="EMBL" id="POY43166.1"/>
    </source>
</evidence>
<accession>A0ABX4ZUF4</accession>
<dbReference type="InterPro" id="IPR038729">
    <property type="entry name" value="Rad50/SbcC_AAA"/>
</dbReference>
<proteinExistence type="predicted"/>